<gene>
    <name evidence="1" type="ORF">LARSCL_LOCUS15131</name>
</gene>
<evidence type="ECO:0000313" key="2">
    <source>
        <dbReference type="Proteomes" id="UP001497382"/>
    </source>
</evidence>
<keyword evidence="2" id="KW-1185">Reference proteome</keyword>
<proteinExistence type="predicted"/>
<reference evidence="1 2" key="1">
    <citation type="submission" date="2024-04" db="EMBL/GenBank/DDBJ databases">
        <authorList>
            <person name="Rising A."/>
            <person name="Reimegard J."/>
            <person name="Sonavane S."/>
            <person name="Akerstrom W."/>
            <person name="Nylinder S."/>
            <person name="Hedman E."/>
            <person name="Kallberg Y."/>
        </authorList>
    </citation>
    <scope>NUCLEOTIDE SEQUENCE [LARGE SCALE GENOMIC DNA]</scope>
</reference>
<accession>A0AAV2AX77</accession>
<dbReference type="EMBL" id="CAXIEN010000224">
    <property type="protein sequence ID" value="CAL1288030.1"/>
    <property type="molecule type" value="Genomic_DNA"/>
</dbReference>
<organism evidence="1 2">
    <name type="scientific">Larinioides sclopetarius</name>
    <dbReference type="NCBI Taxonomy" id="280406"/>
    <lineage>
        <taxon>Eukaryota</taxon>
        <taxon>Metazoa</taxon>
        <taxon>Ecdysozoa</taxon>
        <taxon>Arthropoda</taxon>
        <taxon>Chelicerata</taxon>
        <taxon>Arachnida</taxon>
        <taxon>Araneae</taxon>
        <taxon>Araneomorphae</taxon>
        <taxon>Entelegynae</taxon>
        <taxon>Araneoidea</taxon>
        <taxon>Araneidae</taxon>
        <taxon>Larinioides</taxon>
    </lineage>
</organism>
<name>A0AAV2AX77_9ARAC</name>
<dbReference type="Proteomes" id="UP001497382">
    <property type="component" value="Unassembled WGS sequence"/>
</dbReference>
<protein>
    <submittedName>
        <fullName evidence="1">Uncharacterized protein</fullName>
    </submittedName>
</protein>
<sequence>MLAENSGCKLSGKPKIFIFLMPSLKNESWSSCVFPDSTVQSDNSSIPVQSDHLELTYNVRRDLKQIEGVIKKLRLIFGNDSSENFLSQLTRMNEKLVTDCEFCPHVSGYKRFIPKFSSDSNLATFCLNSTLTATLRLNKPLV</sequence>
<comment type="caution">
    <text evidence="1">The sequence shown here is derived from an EMBL/GenBank/DDBJ whole genome shotgun (WGS) entry which is preliminary data.</text>
</comment>
<dbReference type="AlphaFoldDB" id="A0AAV2AX77"/>
<evidence type="ECO:0000313" key="1">
    <source>
        <dbReference type="EMBL" id="CAL1288030.1"/>
    </source>
</evidence>